<dbReference type="InParanoid" id="A0A5F7ZIL3"/>
<reference evidence="1" key="4">
    <citation type="submission" date="2025-09" db="UniProtKB">
        <authorList>
            <consortium name="Ensembl"/>
        </authorList>
    </citation>
    <scope>IDENTIFICATION</scope>
    <source>
        <strain evidence="1">17573</strain>
    </source>
</reference>
<reference evidence="1" key="3">
    <citation type="submission" date="2025-08" db="UniProtKB">
        <authorList>
            <consortium name="Ensembl"/>
        </authorList>
    </citation>
    <scope>IDENTIFICATION</scope>
    <source>
        <strain evidence="1">17573</strain>
    </source>
</reference>
<dbReference type="PANTHER" id="PTHR12138">
    <property type="entry name" value="PRIMATE-EXPANDED PROTEIN FAMILY"/>
    <property type="match status" value="1"/>
</dbReference>
<evidence type="ECO:0000313" key="2">
    <source>
        <dbReference type="Proteomes" id="UP000006718"/>
    </source>
</evidence>
<accession>A0A5F7ZIL3</accession>
<dbReference type="AlphaFoldDB" id="A0A5F7ZIL3"/>
<proteinExistence type="predicted"/>
<evidence type="ECO:0000313" key="1">
    <source>
        <dbReference type="Ensembl" id="ENSMMUP00000065449.1"/>
    </source>
</evidence>
<dbReference type="Bgee" id="ENSMMUG00000065208">
    <property type="expression patterns" value="Expressed in olfactory segment of nasal mucosa"/>
</dbReference>
<protein>
    <submittedName>
        <fullName evidence="1">Uncharacterized protein</fullName>
    </submittedName>
</protein>
<dbReference type="Ensembl" id="ENSMMUT00000107020.1">
    <property type="protein sequence ID" value="ENSMMUP00000065449.1"/>
    <property type="gene ID" value="ENSMMUG00000065208.1"/>
</dbReference>
<reference evidence="1" key="2">
    <citation type="submission" date="2019-01" db="EMBL/GenBank/DDBJ databases">
        <authorList>
            <person name="Graves T."/>
            <person name="Eichler E.E."/>
            <person name="Wilson R.K."/>
        </authorList>
    </citation>
    <scope>NUCLEOTIDE SEQUENCE [LARGE SCALE GENOMIC DNA]</scope>
    <source>
        <strain evidence="1">17573</strain>
    </source>
</reference>
<dbReference type="Proteomes" id="UP000006718">
    <property type="component" value="Chromosome 16"/>
</dbReference>
<dbReference type="PANTHER" id="PTHR12138:SF162">
    <property type="entry name" value="CHROMOSOME UNDETERMINED SCAFFOLD_275, WHOLE GENOME SHOTGUN SEQUENCE"/>
    <property type="match status" value="1"/>
</dbReference>
<sequence length="182" mass="19624">PPASASQVAGITSTHQHAWLIFVFLVETGFLHVAQTGVELLGSSDPSASASSLRPSLPPFLLSSFFSLSFSLCRVSLSCSAGVQWGYLGLVQPPSPRLKQFSGLSLLSSSWDHRHVPSHPANFCIFSRDGDLPCWPSWSQTPDLMQPTYLGLPSAGITGVSHHAQLEPGDLSWQHLQPIISH</sequence>
<dbReference type="PRINTS" id="PR02045">
    <property type="entry name" value="F138DOMAIN"/>
</dbReference>
<reference evidence="2" key="1">
    <citation type="journal article" date="2007" name="Science">
        <title>Evolutionary and biomedical insights from the rhesus macaque genome.</title>
        <authorList>
            <person name="Gibbs R.A."/>
            <person name="Rogers J."/>
            <person name="Katze M.G."/>
            <person name="Bumgarner R."/>
            <person name="Weinstock G.M."/>
            <person name="Mardis E.R."/>
            <person name="Remington K.A."/>
            <person name="Strausberg R.L."/>
            <person name="Venter J.C."/>
            <person name="Wilson R.K."/>
            <person name="Batzer M.A."/>
            <person name="Bustamante C.D."/>
            <person name="Eichler E.E."/>
            <person name="Hahn M.W."/>
            <person name="Hardison R.C."/>
            <person name="Makova K.D."/>
            <person name="Miller W."/>
            <person name="Milosavljevic A."/>
            <person name="Palermo R.E."/>
            <person name="Siepel A."/>
            <person name="Sikela J.M."/>
            <person name="Attaway T."/>
            <person name="Bell S."/>
            <person name="Bernard K.E."/>
            <person name="Buhay C.J."/>
            <person name="Chandrabose M.N."/>
            <person name="Dao M."/>
            <person name="Davis C."/>
            <person name="Delehaunty K.D."/>
            <person name="Ding Y."/>
            <person name="Dinh H.H."/>
            <person name="Dugan-Rocha S."/>
            <person name="Fulton L.A."/>
            <person name="Gabisi R.A."/>
            <person name="Garner T.T."/>
            <person name="Godfrey J."/>
            <person name="Hawes A.C."/>
            <person name="Hernandez J."/>
            <person name="Hines S."/>
            <person name="Holder M."/>
            <person name="Hume J."/>
            <person name="Jhangiani S.N."/>
            <person name="Joshi V."/>
            <person name="Khan Z.M."/>
            <person name="Kirkness E.F."/>
            <person name="Cree A."/>
            <person name="Fowler R.G."/>
            <person name="Lee S."/>
            <person name="Lewis L.R."/>
            <person name="Li Z."/>
            <person name="Liu Y.-S."/>
            <person name="Moore S.M."/>
            <person name="Muzny D."/>
            <person name="Nazareth L.V."/>
            <person name="Ngo D.N."/>
            <person name="Okwuonu G.O."/>
            <person name="Pai G."/>
            <person name="Parker D."/>
            <person name="Paul H.A."/>
            <person name="Pfannkoch C."/>
            <person name="Pohl C.S."/>
            <person name="Rogers Y.-H.C."/>
            <person name="Ruiz S.J."/>
            <person name="Sabo A."/>
            <person name="Santibanez J."/>
            <person name="Schneider B.W."/>
            <person name="Smith S.M."/>
            <person name="Sodergren E."/>
            <person name="Svatek A.F."/>
            <person name="Utterback T.R."/>
            <person name="Vattathil S."/>
            <person name="Warren W."/>
            <person name="White C.S."/>
            <person name="Chinwalla A.T."/>
            <person name="Feng Y."/>
            <person name="Halpern A.L."/>
            <person name="Hillier L.W."/>
            <person name="Huang X."/>
            <person name="Minx P."/>
            <person name="Nelson J.O."/>
            <person name="Pepin K.H."/>
            <person name="Qin X."/>
            <person name="Sutton G.G."/>
            <person name="Venter E."/>
            <person name="Walenz B.P."/>
            <person name="Wallis J.W."/>
            <person name="Worley K.C."/>
            <person name="Yang S.-P."/>
            <person name="Jones S.M."/>
            <person name="Marra M.A."/>
            <person name="Rocchi M."/>
            <person name="Schein J.E."/>
            <person name="Baertsch R."/>
            <person name="Clarke L."/>
            <person name="Csuros M."/>
            <person name="Glasscock J."/>
            <person name="Harris R.A."/>
            <person name="Havlak P."/>
            <person name="Jackson A.R."/>
            <person name="Jiang H."/>
            <person name="Liu Y."/>
            <person name="Messina D.N."/>
            <person name="Shen Y."/>
            <person name="Song H.X.-Z."/>
            <person name="Wylie T."/>
            <person name="Zhang L."/>
            <person name="Birney E."/>
            <person name="Han K."/>
            <person name="Konkel M.K."/>
            <person name="Lee J."/>
            <person name="Smit A.F.A."/>
            <person name="Ullmer B."/>
            <person name="Wang H."/>
            <person name="Xing J."/>
            <person name="Burhans R."/>
            <person name="Cheng Z."/>
            <person name="Karro J.E."/>
            <person name="Ma J."/>
            <person name="Raney B."/>
            <person name="She X."/>
            <person name="Cox M.J."/>
            <person name="Demuth J.P."/>
            <person name="Dumas L.J."/>
            <person name="Han S.-G."/>
            <person name="Hopkins J."/>
            <person name="Karimpour-Fard A."/>
            <person name="Kim Y.H."/>
            <person name="Pollack J.R."/>
            <person name="Vinar T."/>
            <person name="Addo-Quaye C."/>
            <person name="Degenhardt J."/>
            <person name="Denby A."/>
            <person name="Hubisz M.J."/>
            <person name="Indap A."/>
            <person name="Kosiol C."/>
            <person name="Lahn B.T."/>
            <person name="Lawson H.A."/>
            <person name="Marklein A."/>
            <person name="Nielsen R."/>
            <person name="Vallender E.J."/>
            <person name="Clark A.G."/>
            <person name="Ferguson B."/>
            <person name="Hernandez R.D."/>
            <person name="Hirani K."/>
            <person name="Kehrer-Sawatzki H."/>
            <person name="Kolb J."/>
            <person name="Patil S."/>
            <person name="Pu L.-L."/>
            <person name="Ren Y."/>
            <person name="Smith D.G."/>
            <person name="Wheeler D.A."/>
            <person name="Schenck I."/>
            <person name="Ball E.V."/>
            <person name="Chen R."/>
            <person name="Cooper D.N."/>
            <person name="Giardine B."/>
            <person name="Hsu F."/>
            <person name="Kent W.J."/>
            <person name="Lesk A."/>
            <person name="Nelson D.L."/>
            <person name="O'brien W.E."/>
            <person name="Pruefer K."/>
            <person name="Stenson P.D."/>
            <person name="Wallace J.C."/>
            <person name="Ke H."/>
            <person name="Liu X.-M."/>
            <person name="Wang P."/>
            <person name="Xiang A.P."/>
            <person name="Yang F."/>
            <person name="Barber G.P."/>
            <person name="Haussler D."/>
            <person name="Karolchik D."/>
            <person name="Kern A.D."/>
            <person name="Kuhn R.M."/>
            <person name="Smith K.E."/>
            <person name="Zwieg A.S."/>
        </authorList>
    </citation>
    <scope>NUCLEOTIDE SEQUENCE [LARGE SCALE GENOMIC DNA]</scope>
    <source>
        <strain evidence="2">17573</strain>
    </source>
</reference>
<keyword evidence="2" id="KW-1185">Reference proteome</keyword>
<dbReference type="VEuPathDB" id="HostDB:ENSMMUG00000065208"/>
<dbReference type="GeneTree" id="ENSGT00940000161627"/>
<organism evidence="1 2">
    <name type="scientific">Macaca mulatta</name>
    <name type="common">Rhesus macaque</name>
    <dbReference type="NCBI Taxonomy" id="9544"/>
    <lineage>
        <taxon>Eukaryota</taxon>
        <taxon>Metazoa</taxon>
        <taxon>Chordata</taxon>
        <taxon>Craniata</taxon>
        <taxon>Vertebrata</taxon>
        <taxon>Euteleostomi</taxon>
        <taxon>Mammalia</taxon>
        <taxon>Eutheria</taxon>
        <taxon>Euarchontoglires</taxon>
        <taxon>Primates</taxon>
        <taxon>Haplorrhini</taxon>
        <taxon>Catarrhini</taxon>
        <taxon>Cercopithecidae</taxon>
        <taxon>Cercopithecinae</taxon>
        <taxon>Macaca</taxon>
    </lineage>
</organism>
<name>A0A5F7ZIL3_MACMU</name>